<dbReference type="RefSeq" id="WP_067943513.1">
    <property type="nucleotide sequence ID" value="NZ_CP014228.1"/>
</dbReference>
<dbReference type="OrthoDB" id="3426404at2"/>
<evidence type="ECO:0000313" key="3">
    <source>
        <dbReference type="Proteomes" id="UP000065220"/>
    </source>
</evidence>
<gene>
    <name evidence="2" type="ORF">AXF14_11955</name>
</gene>
<keyword evidence="1" id="KW-0812">Transmembrane</keyword>
<dbReference type="EMBL" id="CP014228">
    <property type="protein sequence ID" value="AMD88162.1"/>
    <property type="molecule type" value="Genomic_DNA"/>
</dbReference>
<feature type="transmembrane region" description="Helical" evidence="1">
    <location>
        <begin position="119"/>
        <end position="143"/>
    </location>
</feature>
<name>A0A0X8JFZ3_ACTRD</name>
<reference evidence="3" key="1">
    <citation type="submission" date="2016-02" db="EMBL/GenBank/DDBJ databases">
        <authorList>
            <person name="Holder M.E."/>
            <person name="Ajami N.J."/>
            <person name="Petrosino J.F."/>
        </authorList>
    </citation>
    <scope>NUCLEOTIDE SEQUENCE [LARGE SCALE GENOMIC DNA]</scope>
    <source>
        <strain evidence="3">CCUG 36733</strain>
    </source>
</reference>
<evidence type="ECO:0000256" key="1">
    <source>
        <dbReference type="SAM" id="Phobius"/>
    </source>
</evidence>
<keyword evidence="1" id="KW-1133">Transmembrane helix</keyword>
<keyword evidence="3" id="KW-1185">Reference proteome</keyword>
<protein>
    <submittedName>
        <fullName evidence="2">Uncharacterized protein</fullName>
    </submittedName>
</protein>
<proteinExistence type="predicted"/>
<sequence>MVDRILELPLGWAVAALWVIVMCRANATYWVGCAIAAGTGRSRWAGLLDSAAYARARSMAERWGVLAVPLSFATVGVQTCVQLWAGVTRMPLRLYLPAVCVGCLLWAVIYATVGLAVVAAWFSAGGGWALLGVTLVVAAVVLVRRRLTIRAAAAPTCPPERRRPTLAP</sequence>
<organism evidence="2 3">
    <name type="scientific">Actinomyces radicidentis</name>
    <dbReference type="NCBI Taxonomy" id="111015"/>
    <lineage>
        <taxon>Bacteria</taxon>
        <taxon>Bacillati</taxon>
        <taxon>Actinomycetota</taxon>
        <taxon>Actinomycetes</taxon>
        <taxon>Actinomycetales</taxon>
        <taxon>Actinomycetaceae</taxon>
        <taxon>Actinomyces</taxon>
    </lineage>
</organism>
<evidence type="ECO:0000313" key="2">
    <source>
        <dbReference type="EMBL" id="AMD88162.1"/>
    </source>
</evidence>
<dbReference type="STRING" id="111015.AXF14_11955"/>
<dbReference type="KEGG" id="ard:AXF14_11955"/>
<keyword evidence="1" id="KW-0472">Membrane</keyword>
<accession>A0A0X8JFZ3</accession>
<dbReference type="AlphaFoldDB" id="A0A0X8JFZ3"/>
<feature type="transmembrane region" description="Helical" evidence="1">
    <location>
        <begin position="94"/>
        <end position="113"/>
    </location>
</feature>
<feature type="transmembrane region" description="Helical" evidence="1">
    <location>
        <begin position="63"/>
        <end position="87"/>
    </location>
</feature>
<dbReference type="Proteomes" id="UP000065220">
    <property type="component" value="Chromosome"/>
</dbReference>